<dbReference type="Proteomes" id="UP000009173">
    <property type="component" value="Chromosome"/>
</dbReference>
<dbReference type="RefSeq" id="WP_011791378.1">
    <property type="nucleotide sequence ID" value="NC_008751.1"/>
</dbReference>
<sequence>MSEPYYPRAFRLHSREMAMVEADDLAVFLSEVTAEIAFGSAGLSDQAQAGLGRAFSLLRDLIAIGGGADLALPTFDGTSPWRDAPPASPHATE</sequence>
<dbReference type="AlphaFoldDB" id="A0A0H3A505"/>
<reference evidence="2" key="1">
    <citation type="journal article" date="2009" name="Environ. Microbiol.">
        <title>Contribution of mobile genetic elements to Desulfovibrio vulgaris genome plasticity.</title>
        <authorList>
            <person name="Walker C.B."/>
            <person name="Stolyar S."/>
            <person name="Chivian D."/>
            <person name="Pinel N."/>
            <person name="Gabster J.A."/>
            <person name="Dehal P.S."/>
            <person name="He Z."/>
            <person name="Yang Z.K."/>
            <person name="Yen H.C."/>
            <person name="Zhou J."/>
            <person name="Wall J.D."/>
            <person name="Hazen T.C."/>
            <person name="Arkin A.P."/>
            <person name="Stahl D.A."/>
        </authorList>
    </citation>
    <scope>NUCLEOTIDE SEQUENCE [LARGE SCALE GENOMIC DNA]</scope>
    <source>
        <strain evidence="2">DP4</strain>
    </source>
</reference>
<name>A0A0H3A505_NITV4</name>
<proteinExistence type="predicted"/>
<dbReference type="KEGG" id="dvl:Dvul_0083"/>
<dbReference type="HOGENOM" id="CLU_2394991_0_0_7"/>
<protein>
    <submittedName>
        <fullName evidence="1">Uncharacterized protein</fullName>
    </submittedName>
</protein>
<accession>A0A0H3A505</accession>
<dbReference type="EMBL" id="CP000527">
    <property type="protein sequence ID" value="ABM27107.1"/>
    <property type="molecule type" value="Genomic_DNA"/>
</dbReference>
<gene>
    <name evidence="1" type="ordered locus">Dvul_0083</name>
</gene>
<evidence type="ECO:0000313" key="2">
    <source>
        <dbReference type="Proteomes" id="UP000009173"/>
    </source>
</evidence>
<organism evidence="1 2">
    <name type="scientific">Nitratidesulfovibrio vulgaris (strain DP4)</name>
    <name type="common">Desulfovibrio vulgaris</name>
    <dbReference type="NCBI Taxonomy" id="391774"/>
    <lineage>
        <taxon>Bacteria</taxon>
        <taxon>Pseudomonadati</taxon>
        <taxon>Thermodesulfobacteriota</taxon>
        <taxon>Desulfovibrionia</taxon>
        <taxon>Desulfovibrionales</taxon>
        <taxon>Desulfovibrionaceae</taxon>
        <taxon>Nitratidesulfovibrio</taxon>
    </lineage>
</organism>
<evidence type="ECO:0000313" key="1">
    <source>
        <dbReference type="EMBL" id="ABM27107.1"/>
    </source>
</evidence>